<gene>
    <name evidence="1" type="ORF">LCGC14_2190620</name>
</gene>
<evidence type="ECO:0000313" key="1">
    <source>
        <dbReference type="EMBL" id="KKL61901.1"/>
    </source>
</evidence>
<accession>A0A0F9E6Q4</accession>
<proteinExistence type="predicted"/>
<protein>
    <submittedName>
        <fullName evidence="1">Uncharacterized protein</fullName>
    </submittedName>
</protein>
<reference evidence="1" key="1">
    <citation type="journal article" date="2015" name="Nature">
        <title>Complex archaea that bridge the gap between prokaryotes and eukaryotes.</title>
        <authorList>
            <person name="Spang A."/>
            <person name="Saw J.H."/>
            <person name="Jorgensen S.L."/>
            <person name="Zaremba-Niedzwiedzka K."/>
            <person name="Martijn J."/>
            <person name="Lind A.E."/>
            <person name="van Eijk R."/>
            <person name="Schleper C."/>
            <person name="Guy L."/>
            <person name="Ettema T.J."/>
        </authorList>
    </citation>
    <scope>NUCLEOTIDE SEQUENCE</scope>
</reference>
<name>A0A0F9E6Q4_9ZZZZ</name>
<dbReference type="EMBL" id="LAZR01028667">
    <property type="protein sequence ID" value="KKL61901.1"/>
    <property type="molecule type" value="Genomic_DNA"/>
</dbReference>
<comment type="caution">
    <text evidence="1">The sequence shown here is derived from an EMBL/GenBank/DDBJ whole genome shotgun (WGS) entry which is preliminary data.</text>
</comment>
<sequence length="61" mass="7083">MLGKYGKIKHYEKHFGFLAIEKGFISQSELRMAQAIHSHEETKNGIYRHLGDILFFQGIMS</sequence>
<feature type="non-terminal residue" evidence="1">
    <location>
        <position position="61"/>
    </location>
</feature>
<organism evidence="1">
    <name type="scientific">marine sediment metagenome</name>
    <dbReference type="NCBI Taxonomy" id="412755"/>
    <lineage>
        <taxon>unclassified sequences</taxon>
        <taxon>metagenomes</taxon>
        <taxon>ecological metagenomes</taxon>
    </lineage>
</organism>
<dbReference type="AlphaFoldDB" id="A0A0F9E6Q4"/>